<evidence type="ECO:0000256" key="5">
    <source>
        <dbReference type="ARBA" id="ARBA00023136"/>
    </source>
</evidence>
<feature type="transmembrane region" description="Helical" evidence="6">
    <location>
        <begin position="12"/>
        <end position="36"/>
    </location>
</feature>
<evidence type="ECO:0000256" key="3">
    <source>
        <dbReference type="ARBA" id="ARBA00022692"/>
    </source>
</evidence>
<dbReference type="Proteomes" id="UP001163821">
    <property type="component" value="Unassembled WGS sequence"/>
</dbReference>
<sequence>MEEFYQSDLFSYLVLPLMIFVARVSDVTIGTLRIVMVSKGQKLIAPVLGFFEVIIWLLAMSKIIQNIDNWVAYFAYGLGFAAGNYIGLILEEKLAVGIVQLQIITRANADNLIAKLKARGYGITYHEAHGATEKVGVIYSIIKRADIKPVIEIIRTYNPNAFYSIEDVKFVSKGVQSTAKPLPLQRWRKGK</sequence>
<comment type="subcellular location">
    <subcellularLocation>
        <location evidence="1 6">Cell membrane</location>
        <topology evidence="1 6">Multi-pass membrane protein</topology>
    </subcellularLocation>
</comment>
<feature type="transmembrane region" description="Helical" evidence="6">
    <location>
        <begin position="43"/>
        <end position="64"/>
    </location>
</feature>
<feature type="domain" description="DUF5698" evidence="8">
    <location>
        <begin position="31"/>
        <end position="87"/>
    </location>
</feature>
<dbReference type="PANTHER" id="PTHR40060:SF1">
    <property type="entry name" value="UPF0316 PROTEIN YEBE"/>
    <property type="match status" value="1"/>
</dbReference>
<dbReference type="Pfam" id="PF10035">
    <property type="entry name" value="DUF2179"/>
    <property type="match status" value="1"/>
</dbReference>
<evidence type="ECO:0000256" key="2">
    <source>
        <dbReference type="ARBA" id="ARBA00022475"/>
    </source>
</evidence>
<keyword evidence="10" id="KW-1185">Reference proteome</keyword>
<feature type="domain" description="DUF2179" evidence="7">
    <location>
        <begin position="121"/>
        <end position="171"/>
    </location>
</feature>
<feature type="transmembrane region" description="Helical" evidence="6">
    <location>
        <begin position="70"/>
        <end position="90"/>
    </location>
</feature>
<evidence type="ECO:0000259" key="8">
    <source>
        <dbReference type="Pfam" id="PF18955"/>
    </source>
</evidence>
<proteinExistence type="inferred from homology"/>
<accession>A0AA42C6W3</accession>
<name>A0AA42C6W3_9BACT</name>
<evidence type="ECO:0000256" key="4">
    <source>
        <dbReference type="ARBA" id="ARBA00022989"/>
    </source>
</evidence>
<keyword evidence="3 6" id="KW-0812">Transmembrane</keyword>
<dbReference type="HAMAP" id="MF_01515">
    <property type="entry name" value="UPF0316"/>
    <property type="match status" value="1"/>
</dbReference>
<organism evidence="9 10">
    <name type="scientific">Gaoshiqia sediminis</name>
    <dbReference type="NCBI Taxonomy" id="2986998"/>
    <lineage>
        <taxon>Bacteria</taxon>
        <taxon>Pseudomonadati</taxon>
        <taxon>Bacteroidota</taxon>
        <taxon>Bacteroidia</taxon>
        <taxon>Marinilabiliales</taxon>
        <taxon>Prolixibacteraceae</taxon>
        <taxon>Gaoshiqia</taxon>
    </lineage>
</organism>
<comment type="caution">
    <text evidence="9">The sequence shown here is derived from an EMBL/GenBank/DDBJ whole genome shotgun (WGS) entry which is preliminary data.</text>
</comment>
<evidence type="ECO:0000313" key="9">
    <source>
        <dbReference type="EMBL" id="MCW0482959.1"/>
    </source>
</evidence>
<protein>
    <recommendedName>
        <fullName evidence="6">UPF0316 protein N2K84_09485</fullName>
    </recommendedName>
</protein>
<dbReference type="GO" id="GO:0005886">
    <property type="term" value="C:plasma membrane"/>
    <property type="evidence" value="ECO:0007669"/>
    <property type="project" value="UniProtKB-SubCell"/>
</dbReference>
<evidence type="ECO:0000256" key="1">
    <source>
        <dbReference type="ARBA" id="ARBA00004651"/>
    </source>
</evidence>
<evidence type="ECO:0000256" key="6">
    <source>
        <dbReference type="HAMAP-Rule" id="MF_01515"/>
    </source>
</evidence>
<dbReference type="AlphaFoldDB" id="A0AA42C6W3"/>
<dbReference type="CDD" id="cd16381">
    <property type="entry name" value="YitT_C_like_1"/>
    <property type="match status" value="1"/>
</dbReference>
<dbReference type="InterPro" id="IPR019264">
    <property type="entry name" value="DUF2179"/>
</dbReference>
<evidence type="ECO:0000313" key="10">
    <source>
        <dbReference type="Proteomes" id="UP001163821"/>
    </source>
</evidence>
<comment type="similarity">
    <text evidence="6">Belongs to the UPF0316 family.</text>
</comment>
<dbReference type="EMBL" id="JAPAAF010000010">
    <property type="protein sequence ID" value="MCW0482959.1"/>
    <property type="molecule type" value="Genomic_DNA"/>
</dbReference>
<keyword evidence="4 6" id="KW-1133">Transmembrane helix</keyword>
<reference evidence="9" key="1">
    <citation type="submission" date="2022-10" db="EMBL/GenBank/DDBJ databases">
        <title>Gaoshiqiia sediminis gen. nov., sp. nov., isolated from coastal sediment.</title>
        <authorList>
            <person name="Yu W.X."/>
            <person name="Mu D.S."/>
            <person name="Du J.Z."/>
            <person name="Liang Y.Q."/>
        </authorList>
    </citation>
    <scope>NUCLEOTIDE SEQUENCE</scope>
    <source>
        <strain evidence="9">A06</strain>
    </source>
</reference>
<evidence type="ECO:0000259" key="7">
    <source>
        <dbReference type="Pfam" id="PF10035"/>
    </source>
</evidence>
<dbReference type="NCBIfam" id="NF003191">
    <property type="entry name" value="PRK04164.1-2"/>
    <property type="match status" value="1"/>
</dbReference>
<dbReference type="RefSeq" id="WP_282591561.1">
    <property type="nucleotide sequence ID" value="NZ_JAPAAF010000010.1"/>
</dbReference>
<keyword evidence="5 6" id="KW-0472">Membrane</keyword>
<gene>
    <name evidence="9" type="ORF">N2K84_09485</name>
</gene>
<dbReference type="PANTHER" id="PTHR40060">
    <property type="entry name" value="UPF0316 PROTEIN YEBE"/>
    <property type="match status" value="1"/>
</dbReference>
<dbReference type="InterPro" id="IPR044035">
    <property type="entry name" value="DUF5698"/>
</dbReference>
<keyword evidence="2 6" id="KW-1003">Cell membrane</keyword>
<dbReference type="InterPro" id="IPR022930">
    <property type="entry name" value="UPF0316"/>
</dbReference>
<dbReference type="Pfam" id="PF18955">
    <property type="entry name" value="DUF5698"/>
    <property type="match status" value="1"/>
</dbReference>